<reference evidence="2 3" key="1">
    <citation type="journal article" date="2021" name="Commun. Biol.">
        <title>The genome of Shorea leprosula (Dipterocarpaceae) highlights the ecological relevance of drought in aseasonal tropical rainforests.</title>
        <authorList>
            <person name="Ng K.K.S."/>
            <person name="Kobayashi M.J."/>
            <person name="Fawcett J.A."/>
            <person name="Hatakeyama M."/>
            <person name="Paape T."/>
            <person name="Ng C.H."/>
            <person name="Ang C.C."/>
            <person name="Tnah L.H."/>
            <person name="Lee C.T."/>
            <person name="Nishiyama T."/>
            <person name="Sese J."/>
            <person name="O'Brien M.J."/>
            <person name="Copetti D."/>
            <person name="Mohd Noor M.I."/>
            <person name="Ong R.C."/>
            <person name="Putra M."/>
            <person name="Sireger I.Z."/>
            <person name="Indrioko S."/>
            <person name="Kosugi Y."/>
            <person name="Izuno A."/>
            <person name="Isagi Y."/>
            <person name="Lee S.L."/>
            <person name="Shimizu K.K."/>
        </authorList>
    </citation>
    <scope>NUCLEOTIDE SEQUENCE [LARGE SCALE GENOMIC DNA]</scope>
    <source>
        <strain evidence="2">214</strain>
    </source>
</reference>
<keyword evidence="3" id="KW-1185">Reference proteome</keyword>
<accession>A0AAV5LKK9</accession>
<dbReference type="Proteomes" id="UP001054252">
    <property type="component" value="Unassembled WGS sequence"/>
</dbReference>
<comment type="caution">
    <text evidence="2">The sequence shown here is derived from an EMBL/GenBank/DDBJ whole genome shotgun (WGS) entry which is preliminary data.</text>
</comment>
<organism evidence="2 3">
    <name type="scientific">Rubroshorea leprosula</name>
    <dbReference type="NCBI Taxonomy" id="152421"/>
    <lineage>
        <taxon>Eukaryota</taxon>
        <taxon>Viridiplantae</taxon>
        <taxon>Streptophyta</taxon>
        <taxon>Embryophyta</taxon>
        <taxon>Tracheophyta</taxon>
        <taxon>Spermatophyta</taxon>
        <taxon>Magnoliopsida</taxon>
        <taxon>eudicotyledons</taxon>
        <taxon>Gunneridae</taxon>
        <taxon>Pentapetalae</taxon>
        <taxon>rosids</taxon>
        <taxon>malvids</taxon>
        <taxon>Malvales</taxon>
        <taxon>Dipterocarpaceae</taxon>
        <taxon>Rubroshorea</taxon>
    </lineage>
</organism>
<proteinExistence type="predicted"/>
<keyword evidence="1" id="KW-0732">Signal</keyword>
<dbReference type="AlphaFoldDB" id="A0AAV5LKK9"/>
<name>A0AAV5LKK9_9ROSI</name>
<sequence>MFLSSSTCFALPHLLLLLDSSSRQPPPSPLATNSFL</sequence>
<evidence type="ECO:0000313" key="3">
    <source>
        <dbReference type="Proteomes" id="UP001054252"/>
    </source>
</evidence>
<dbReference type="EMBL" id="BPVZ01000125">
    <property type="protein sequence ID" value="GKV37956.1"/>
    <property type="molecule type" value="Genomic_DNA"/>
</dbReference>
<evidence type="ECO:0000313" key="2">
    <source>
        <dbReference type="EMBL" id="GKV37956.1"/>
    </source>
</evidence>
<evidence type="ECO:0000256" key="1">
    <source>
        <dbReference type="SAM" id="SignalP"/>
    </source>
</evidence>
<protein>
    <submittedName>
        <fullName evidence="2">Uncharacterized protein</fullName>
    </submittedName>
</protein>
<feature type="signal peptide" evidence="1">
    <location>
        <begin position="1"/>
        <end position="23"/>
    </location>
</feature>
<gene>
    <name evidence="2" type="ORF">SLEP1_g45916</name>
</gene>
<feature type="chain" id="PRO_5043383264" evidence="1">
    <location>
        <begin position="24"/>
        <end position="36"/>
    </location>
</feature>